<reference evidence="2 3" key="1">
    <citation type="submission" date="2018-08" db="EMBL/GenBank/DDBJ databases">
        <title>A genome reference for cultivated species of the human gut microbiota.</title>
        <authorList>
            <person name="Zou Y."/>
            <person name="Xue W."/>
            <person name="Luo G."/>
        </authorList>
    </citation>
    <scope>NUCLEOTIDE SEQUENCE [LARGE SCALE GENOMIC DNA]</scope>
    <source>
        <strain evidence="2 3">AF36-7BH</strain>
    </source>
</reference>
<protein>
    <recommendedName>
        <fullName evidence="1">DDH domain-containing protein</fullName>
    </recommendedName>
</protein>
<dbReference type="Proteomes" id="UP000285201">
    <property type="component" value="Unassembled WGS sequence"/>
</dbReference>
<dbReference type="PANTHER" id="PTHR30255">
    <property type="entry name" value="SINGLE-STRANDED-DNA-SPECIFIC EXONUCLEASE RECJ"/>
    <property type="match status" value="1"/>
</dbReference>
<feature type="domain" description="DDH" evidence="1">
    <location>
        <begin position="72"/>
        <end position="214"/>
    </location>
</feature>
<proteinExistence type="predicted"/>
<dbReference type="PANTHER" id="PTHR30255:SF2">
    <property type="entry name" value="SINGLE-STRANDED-DNA-SPECIFIC EXONUCLEASE RECJ"/>
    <property type="match status" value="1"/>
</dbReference>
<dbReference type="Pfam" id="PF01368">
    <property type="entry name" value="DHH"/>
    <property type="match status" value="1"/>
</dbReference>
<dbReference type="Gene3D" id="3.10.310.30">
    <property type="match status" value="1"/>
</dbReference>
<accession>A0A415MDW9</accession>
<dbReference type="InterPro" id="IPR038763">
    <property type="entry name" value="DHH_sf"/>
</dbReference>
<comment type="caution">
    <text evidence="2">The sequence shown here is derived from an EMBL/GenBank/DDBJ whole genome shotgun (WGS) entry which is preliminary data.</text>
</comment>
<dbReference type="InterPro" id="IPR051673">
    <property type="entry name" value="SSDNA_exonuclease_RecJ"/>
</dbReference>
<dbReference type="EMBL" id="QROY01000002">
    <property type="protein sequence ID" value="RHL71036.1"/>
    <property type="molecule type" value="Genomic_DNA"/>
</dbReference>
<sequence>MRMTKTNYKILNDCRGMYEDEVFDTILNQRGVENVEHFLNPTEEDLLPLDSLFRIDEAYQRVDSAITNNECIGILFDTDLDGITSGTEMTRYLRHFTINIKTYIDEGKMHGLIGQDLAQFNGIDLLIIVDSLDKDVSQYRKLKEIGVDIIILDHHAIKENEPYDEVSILVSSQRNYENPQLSGAGVVWKFCKYLDEQYITDYADELIDLAACGIVGDMMDMTVMENRYIVSKGLEKIYNPAVKKIVGGFEFNSTAIAFSVAPIVNASNRMGKNDVAMKAFLEDENKQVLAYIKELKKCKEDQNVEVDRLLPNVLEQCSSQSDKKMIITYIDTPYGISGLLGNKLLEKYQKPILVLKDTGENYSGSMRAVGVDDFREICNKSGLAKCDGHELAAGITIEKSNIDRFTLYIEETLPELNTDVSVDIDIRLDVSDITRKLVENIKKIDRISGTNFKPVKVFINGINEYEIGQMSDYKHLVVKPNDYLQIIKWNFDGSFDEMEDHSMMNDELEVICTLDSGFFGRKFVLKAVCDEIKEVA</sequence>
<name>A0A415MDW9_9FIRM</name>
<dbReference type="InterPro" id="IPR001667">
    <property type="entry name" value="DDH_dom"/>
</dbReference>
<evidence type="ECO:0000259" key="1">
    <source>
        <dbReference type="Pfam" id="PF01368"/>
    </source>
</evidence>
<evidence type="ECO:0000313" key="2">
    <source>
        <dbReference type="EMBL" id="RHL71036.1"/>
    </source>
</evidence>
<evidence type="ECO:0000313" key="3">
    <source>
        <dbReference type="Proteomes" id="UP000285201"/>
    </source>
</evidence>
<gene>
    <name evidence="2" type="ORF">DW007_02515</name>
</gene>
<organism evidence="2 3">
    <name type="scientific">Lachnospira eligens</name>
    <dbReference type="NCBI Taxonomy" id="39485"/>
    <lineage>
        <taxon>Bacteria</taxon>
        <taxon>Bacillati</taxon>
        <taxon>Bacillota</taxon>
        <taxon>Clostridia</taxon>
        <taxon>Lachnospirales</taxon>
        <taxon>Lachnospiraceae</taxon>
        <taxon>Lachnospira</taxon>
    </lineage>
</organism>
<dbReference type="SUPFAM" id="SSF64182">
    <property type="entry name" value="DHH phosphoesterases"/>
    <property type="match status" value="1"/>
</dbReference>
<dbReference type="Gene3D" id="3.90.1640.30">
    <property type="match status" value="1"/>
</dbReference>
<dbReference type="GO" id="GO:0004527">
    <property type="term" value="F:exonuclease activity"/>
    <property type="evidence" value="ECO:0007669"/>
    <property type="project" value="UniProtKB-KW"/>
</dbReference>
<dbReference type="AlphaFoldDB" id="A0A415MDW9"/>